<feature type="region of interest" description="Disordered" evidence="1">
    <location>
        <begin position="13"/>
        <end position="40"/>
    </location>
</feature>
<proteinExistence type="predicted"/>
<protein>
    <submittedName>
        <fullName evidence="2">Uncharacterized protein</fullName>
    </submittedName>
</protein>
<accession>A0AA40G6I2</accession>
<reference evidence="2" key="1">
    <citation type="submission" date="2021-10" db="EMBL/GenBank/DDBJ databases">
        <title>Melipona bicolor Genome sequencing and assembly.</title>
        <authorList>
            <person name="Araujo N.S."/>
            <person name="Arias M.C."/>
        </authorList>
    </citation>
    <scope>NUCLEOTIDE SEQUENCE</scope>
    <source>
        <strain evidence="2">USP_2M_L1-L4_2017</strain>
        <tissue evidence="2">Whole body</tissue>
    </source>
</reference>
<evidence type="ECO:0000256" key="1">
    <source>
        <dbReference type="SAM" id="MobiDB-lite"/>
    </source>
</evidence>
<comment type="caution">
    <text evidence="2">The sequence shown here is derived from an EMBL/GenBank/DDBJ whole genome shotgun (WGS) entry which is preliminary data.</text>
</comment>
<evidence type="ECO:0000313" key="3">
    <source>
        <dbReference type="Proteomes" id="UP001177670"/>
    </source>
</evidence>
<gene>
    <name evidence="2" type="ORF">K0M31_015980</name>
</gene>
<dbReference type="AlphaFoldDB" id="A0AA40G6I2"/>
<keyword evidence="3" id="KW-1185">Reference proteome</keyword>
<name>A0AA40G6I2_9HYME</name>
<dbReference type="Proteomes" id="UP001177670">
    <property type="component" value="Unassembled WGS sequence"/>
</dbReference>
<evidence type="ECO:0000313" key="2">
    <source>
        <dbReference type="EMBL" id="KAK1131829.1"/>
    </source>
</evidence>
<organism evidence="2 3">
    <name type="scientific">Melipona bicolor</name>
    <dbReference type="NCBI Taxonomy" id="60889"/>
    <lineage>
        <taxon>Eukaryota</taxon>
        <taxon>Metazoa</taxon>
        <taxon>Ecdysozoa</taxon>
        <taxon>Arthropoda</taxon>
        <taxon>Hexapoda</taxon>
        <taxon>Insecta</taxon>
        <taxon>Pterygota</taxon>
        <taxon>Neoptera</taxon>
        <taxon>Endopterygota</taxon>
        <taxon>Hymenoptera</taxon>
        <taxon>Apocrita</taxon>
        <taxon>Aculeata</taxon>
        <taxon>Apoidea</taxon>
        <taxon>Anthophila</taxon>
        <taxon>Apidae</taxon>
        <taxon>Melipona</taxon>
    </lineage>
</organism>
<dbReference type="EMBL" id="JAHYIQ010000005">
    <property type="protein sequence ID" value="KAK1131829.1"/>
    <property type="molecule type" value="Genomic_DNA"/>
</dbReference>
<feature type="compositionally biased region" description="Polar residues" evidence="1">
    <location>
        <begin position="22"/>
        <end position="40"/>
    </location>
</feature>
<sequence>MKNGARMKAVPTGINLGKETGGNIQTRLTPQRQSNASSRSLRTVEEIRRLEKKTSSLCYYYYPAIAITIIIRSPDSAISKPRAKESIISKITNIRWISSITQKMTKTTHERPRTRIKTRRRQDFYRSERKPPLKTCDNITVDVRR</sequence>